<dbReference type="InterPro" id="IPR011990">
    <property type="entry name" value="TPR-like_helical_dom_sf"/>
</dbReference>
<dbReference type="GO" id="GO:0003676">
    <property type="term" value="F:nucleic acid binding"/>
    <property type="evidence" value="ECO:0007669"/>
    <property type="project" value="InterPro"/>
</dbReference>
<dbReference type="PANTHER" id="PTHR22904">
    <property type="entry name" value="TPR REPEAT CONTAINING PROTEIN"/>
    <property type="match status" value="1"/>
</dbReference>
<dbReference type="AlphaFoldDB" id="A0A8J5XB15"/>
<feature type="domain" description="3'-5' exonuclease" evidence="5">
    <location>
        <begin position="757"/>
        <end position="837"/>
    </location>
</feature>
<dbReference type="Proteomes" id="UP000751190">
    <property type="component" value="Unassembled WGS sequence"/>
</dbReference>
<dbReference type="PROSITE" id="PS50005">
    <property type="entry name" value="TPR"/>
    <property type="match status" value="1"/>
</dbReference>
<protein>
    <recommendedName>
        <fullName evidence="5">3'-5' exonuclease domain-containing protein</fullName>
    </recommendedName>
</protein>
<dbReference type="GO" id="GO:0008408">
    <property type="term" value="F:3'-5' exonuclease activity"/>
    <property type="evidence" value="ECO:0007669"/>
    <property type="project" value="InterPro"/>
</dbReference>
<dbReference type="InterPro" id="IPR002562">
    <property type="entry name" value="3'-5'_exonuclease_dom"/>
</dbReference>
<evidence type="ECO:0000256" key="1">
    <source>
        <dbReference type="ARBA" id="ARBA00022737"/>
    </source>
</evidence>
<proteinExistence type="predicted"/>
<name>A0A8J5XB15_DIALT</name>
<sequence length="927" mass="94222">MWPVVFAGYAPGAHGSASPSGQLAEALRAEGADHFARGDLARALDCFSRSLILVESHLSYGSRSLVYNRLGQHAHALADARAALAIAQTAKGFYRHASALMALKLFGDAVRECDAGMRARPDSGELEALRALRARAVDGLRAQGMPERSAAPPSCCADALNAPAAHAFEPYGAPPPPPAAHVAPRVVFAPGGGRAAPPPAPPPAPSARAAARRAGTTAAARAGARVAPTAADTMATAGAADALDEWMATYADAIEVALRASRGHCQLLSSLGSGSVRPAGLPRTVRLAPTLSAYADRFVVFNGDGLLGRDMAMLISPEMRAFFDTAERALRALGTAPTASGALAPVTCTLDTLLALTPPAPDMGEGVVAAAIARALLQAQPSRFVVFAPRTKHPLVPPTLVHVGLLGALPPTPLPPTPLPADAAGDALSSVNAENAENAERAVAVHAAHDAGGARTARARHATNPVAPPAAGPAAPAAGPAAHRTTADAHKSIRKATQQYVGLIERTLRAQYGSRPALLSQLGANVPKPSGLPSLKALLSANSHLFLLDTSGKPGQDLVFLRNGGGGQEVADAQAAPLAQERCAQQPPTPTPRTFSPSPPPGEPTSPTVQPASRSPSNTVQHAGALEDDFQRVSIRRRSQAAGAAPFAACNPPLPPSSSPPSPPLGALGEPTASSGGGSNGGWTPPLLPLYDGGAGAGRLLCVAGAQFIDSVAGLRAALKVDVLLSGSNVAGGTLAAISVRCETAAEGAAAAVPGGANERLVLITLATATRAYVVDALTIGAETTCRELWPLLASRALVKLVHGADADARALMRAAGVRMSGVLDTQLVSARVFGDEAATIDELLGSFPNLQHLAQVARPALPGGDAWAAVRPLGTDAVAAAASAARRLLAIAPAMVMLLADKWAEYVDASDEAMRAAIAELHPDGQ</sequence>
<keyword evidence="1" id="KW-0677">Repeat</keyword>
<dbReference type="GO" id="GO:0006139">
    <property type="term" value="P:nucleobase-containing compound metabolic process"/>
    <property type="evidence" value="ECO:0007669"/>
    <property type="project" value="InterPro"/>
</dbReference>
<gene>
    <name evidence="6" type="ORF">KFE25_011586</name>
</gene>
<dbReference type="SUPFAM" id="SSF48452">
    <property type="entry name" value="TPR-like"/>
    <property type="match status" value="1"/>
</dbReference>
<dbReference type="InterPro" id="IPR019734">
    <property type="entry name" value="TPR_rpt"/>
</dbReference>
<feature type="compositionally biased region" description="Pro residues" evidence="4">
    <location>
        <begin position="587"/>
        <end position="604"/>
    </location>
</feature>
<evidence type="ECO:0000259" key="5">
    <source>
        <dbReference type="Pfam" id="PF01612"/>
    </source>
</evidence>
<evidence type="ECO:0000256" key="3">
    <source>
        <dbReference type="PROSITE-ProRule" id="PRU00339"/>
    </source>
</evidence>
<reference evidence="6" key="1">
    <citation type="submission" date="2021-05" db="EMBL/GenBank/DDBJ databases">
        <title>The genome of the haptophyte Pavlova lutheri (Diacronema luteri, Pavlovales) - a model for lipid biosynthesis in eukaryotic algae.</title>
        <authorList>
            <person name="Hulatt C.J."/>
            <person name="Posewitz M.C."/>
        </authorList>
    </citation>
    <scope>NUCLEOTIDE SEQUENCE</scope>
    <source>
        <strain evidence="6">NIVA-4/92</strain>
    </source>
</reference>
<keyword evidence="2 3" id="KW-0802">TPR repeat</keyword>
<feature type="compositionally biased region" description="Polar residues" evidence="4">
    <location>
        <begin position="612"/>
        <end position="621"/>
    </location>
</feature>
<feature type="compositionally biased region" description="Pro residues" evidence="4">
    <location>
        <begin position="196"/>
        <end position="205"/>
    </location>
</feature>
<dbReference type="PANTHER" id="PTHR22904:SF523">
    <property type="entry name" value="STRESS-INDUCED-PHOSPHOPROTEIN 1"/>
    <property type="match status" value="1"/>
</dbReference>
<dbReference type="Gene3D" id="1.25.40.10">
    <property type="entry name" value="Tetratricopeptide repeat domain"/>
    <property type="match status" value="1"/>
</dbReference>
<evidence type="ECO:0000256" key="4">
    <source>
        <dbReference type="SAM" id="MobiDB-lite"/>
    </source>
</evidence>
<dbReference type="GO" id="GO:0051879">
    <property type="term" value="F:Hsp90 protein binding"/>
    <property type="evidence" value="ECO:0007669"/>
    <property type="project" value="TreeGrafter"/>
</dbReference>
<feature type="region of interest" description="Disordered" evidence="4">
    <location>
        <begin position="584"/>
        <end position="630"/>
    </location>
</feature>
<feature type="compositionally biased region" description="Low complexity" evidence="4">
    <location>
        <begin position="206"/>
        <end position="227"/>
    </location>
</feature>
<evidence type="ECO:0000256" key="2">
    <source>
        <dbReference type="ARBA" id="ARBA00022803"/>
    </source>
</evidence>
<dbReference type="Pfam" id="PF01612">
    <property type="entry name" value="DNA_pol_A_exo1"/>
    <property type="match status" value="1"/>
</dbReference>
<dbReference type="OrthoDB" id="445564at2759"/>
<comment type="caution">
    <text evidence="6">The sequence shown here is derived from an EMBL/GenBank/DDBJ whole genome shotgun (WGS) entry which is preliminary data.</text>
</comment>
<evidence type="ECO:0000313" key="6">
    <source>
        <dbReference type="EMBL" id="KAG8462136.1"/>
    </source>
</evidence>
<feature type="repeat" description="TPR" evidence="3">
    <location>
        <begin position="24"/>
        <end position="57"/>
    </location>
</feature>
<accession>A0A8J5XB15</accession>
<dbReference type="Gene3D" id="3.30.420.10">
    <property type="entry name" value="Ribonuclease H-like superfamily/Ribonuclease H"/>
    <property type="match status" value="1"/>
</dbReference>
<evidence type="ECO:0000313" key="7">
    <source>
        <dbReference type="Proteomes" id="UP000751190"/>
    </source>
</evidence>
<feature type="region of interest" description="Disordered" evidence="4">
    <location>
        <begin position="644"/>
        <end position="681"/>
    </location>
</feature>
<dbReference type="SUPFAM" id="SSF53098">
    <property type="entry name" value="Ribonuclease H-like"/>
    <property type="match status" value="1"/>
</dbReference>
<feature type="compositionally biased region" description="Pro residues" evidence="4">
    <location>
        <begin position="652"/>
        <end position="664"/>
    </location>
</feature>
<dbReference type="InterPro" id="IPR012337">
    <property type="entry name" value="RNaseH-like_sf"/>
</dbReference>
<keyword evidence="7" id="KW-1185">Reference proteome</keyword>
<organism evidence="6 7">
    <name type="scientific">Diacronema lutheri</name>
    <name type="common">Unicellular marine alga</name>
    <name type="synonym">Monochrysis lutheri</name>
    <dbReference type="NCBI Taxonomy" id="2081491"/>
    <lineage>
        <taxon>Eukaryota</taxon>
        <taxon>Haptista</taxon>
        <taxon>Haptophyta</taxon>
        <taxon>Pavlovophyceae</taxon>
        <taxon>Pavlovales</taxon>
        <taxon>Pavlovaceae</taxon>
        <taxon>Diacronema</taxon>
    </lineage>
</organism>
<dbReference type="InterPro" id="IPR036397">
    <property type="entry name" value="RNaseH_sf"/>
</dbReference>
<feature type="region of interest" description="Disordered" evidence="4">
    <location>
        <begin position="190"/>
        <end position="227"/>
    </location>
</feature>
<dbReference type="EMBL" id="JAGTXO010000022">
    <property type="protein sequence ID" value="KAG8462136.1"/>
    <property type="molecule type" value="Genomic_DNA"/>
</dbReference>